<dbReference type="Pfam" id="PF18483">
    <property type="entry name" value="Lectin_L-type_dom"/>
    <property type="match status" value="1"/>
</dbReference>
<dbReference type="SUPFAM" id="SSF49899">
    <property type="entry name" value="Concanavalin A-like lectins/glucanases"/>
    <property type="match status" value="1"/>
</dbReference>
<accession>A0AAW7IJJ8</accession>
<proteinExistence type="predicted"/>
<comment type="caution">
    <text evidence="1">The sequence shown here is derived from an EMBL/GenBank/DDBJ whole genome shotgun (WGS) entry which is preliminary data.</text>
</comment>
<dbReference type="InterPro" id="IPR013320">
    <property type="entry name" value="ConA-like_dom_sf"/>
</dbReference>
<evidence type="ECO:0000313" key="1">
    <source>
        <dbReference type="EMBL" id="MDM5452027.1"/>
    </source>
</evidence>
<dbReference type="AlphaFoldDB" id="A0AAW7IJJ8"/>
<name>A0AAW7IJJ8_9BACI</name>
<dbReference type="Gene3D" id="2.60.120.200">
    <property type="match status" value="1"/>
</dbReference>
<dbReference type="CDD" id="cd01951">
    <property type="entry name" value="lectin_L-type"/>
    <property type="match status" value="1"/>
</dbReference>
<dbReference type="InterPro" id="IPR056573">
    <property type="entry name" value="Lectin_L-type_dom"/>
</dbReference>
<organism evidence="1 2">
    <name type="scientific">Peribacillus simplex</name>
    <dbReference type="NCBI Taxonomy" id="1478"/>
    <lineage>
        <taxon>Bacteria</taxon>
        <taxon>Bacillati</taxon>
        <taxon>Bacillota</taxon>
        <taxon>Bacilli</taxon>
        <taxon>Bacillales</taxon>
        <taxon>Bacillaceae</taxon>
        <taxon>Peribacillus</taxon>
    </lineage>
</organism>
<reference evidence="1" key="1">
    <citation type="submission" date="2023-06" db="EMBL/GenBank/DDBJ databases">
        <title>Comparative genomics of Bacillaceae isolates and their secondary metabolite potential.</title>
        <authorList>
            <person name="Song L."/>
            <person name="Nielsen L.J."/>
            <person name="Mohite O."/>
            <person name="Xu X."/>
            <person name="Weber T."/>
            <person name="Kovacs A.T."/>
        </authorList>
    </citation>
    <scope>NUCLEOTIDE SEQUENCE</scope>
    <source>
        <strain evidence="1">D8_B_37</strain>
    </source>
</reference>
<gene>
    <name evidence="1" type="ORF">QUF89_07420</name>
</gene>
<evidence type="ECO:0000313" key="2">
    <source>
        <dbReference type="Proteomes" id="UP001234602"/>
    </source>
</evidence>
<dbReference type="Proteomes" id="UP001234602">
    <property type="component" value="Unassembled WGS sequence"/>
</dbReference>
<protein>
    <submittedName>
        <fullName evidence="1">L-type lectin-domain containing protein</fullName>
    </submittedName>
</protein>
<sequence length="779" mass="85460">MKKSKIFTRITFSFLIIMGLFFSSLQWLGPVESIKVEAAGPVEDNPPSSIILDGLFTTPSTGSNSSIINDQLVSVTPGTANQKGAIWSIDDIKMDLTKDFTATMYLYFGNNGNNAADGMAFVMHNDSRGVNAIAKSGASLGVWADEGYNGSKTSGIQKSFAVEFDTYKNDGDTSYFDTNVNDDHVAWGYPGKADTYIDYSIGVWPVQSNRRTMKHNNVDGNTGVQYPGLLSNGTWRKFEVKWDAASQALTYQLEGVNPVTVAVNVQDVFGSTKVYWGFTGSTGPTYKQTNRVAFDEIPDLVNAEVEQTITRQDDSVVGEGSSVFKGDVLTYTLYAKYNGGLQNWKNIILNTVLNDHVTFIPGSMTLTTPGETAALDDNSWSGQSLALSIPNMNSTQNAATVSFQVKVNATTEAASVTETARFNGDNMVIDTNSIDYVIQPNQAPEVAINDAGPVYVSEGEDYEVTGTWKDSDNSKGTFYYELNSEEIQSEEKEKDVSSVSADWSFLLSKDQLNMGENTFEVYVTDENGAKSNVATLQIIVVEPPSLTLVDADKELPIDLGSGYTIKGTWSDADSDKVDLYYVLDKGEPIKFASGAANVADKGEEVSYEHTIPADELSVGTHTVYVYSVDDTGRRSNVEKLTLNVIGQVSFTNVATDVSFVDMEIPNQPTFAKRNADWDIRVKDTRGTGSSWRLTATLSEDFSDGAGHYLLDALTFVDEFGKEEKMLLGVAMNVFEHTTKSMDEISIHWRENQGILLKMEPFVYIGDYKGRIKWNLVDAP</sequence>
<dbReference type="EMBL" id="JAUCEY010000008">
    <property type="protein sequence ID" value="MDM5452027.1"/>
    <property type="molecule type" value="Genomic_DNA"/>
</dbReference>
<dbReference type="RefSeq" id="WP_289319644.1">
    <property type="nucleotide sequence ID" value="NZ_JAUCEY010000008.1"/>
</dbReference>